<evidence type="ECO:0000313" key="1">
    <source>
        <dbReference type="EMBL" id="KAF2178836.1"/>
    </source>
</evidence>
<dbReference type="EMBL" id="ML994672">
    <property type="protein sequence ID" value="KAF2178836.1"/>
    <property type="molecule type" value="Genomic_DNA"/>
</dbReference>
<dbReference type="OrthoDB" id="2993351at2759"/>
<evidence type="ECO:0000313" key="2">
    <source>
        <dbReference type="Proteomes" id="UP000800200"/>
    </source>
</evidence>
<sequence length="92" mass="9962">MHWVAKVDANDVEFVLASPQGKSSATIYRSLTLGEHIIWVLDSTAVERCQWTSVGLTRRCTHSSETILTTLNASDARGSFTVANIPVAISGD</sequence>
<protein>
    <submittedName>
        <fullName evidence="1">Uncharacterized protein</fullName>
    </submittedName>
</protein>
<dbReference type="Proteomes" id="UP000800200">
    <property type="component" value="Unassembled WGS sequence"/>
</dbReference>
<gene>
    <name evidence="1" type="ORF">K469DRAFT_717811</name>
</gene>
<proteinExistence type="predicted"/>
<accession>A0A6A6DMI0</accession>
<name>A0A6A6DMI0_9PEZI</name>
<dbReference type="AlphaFoldDB" id="A0A6A6DMI0"/>
<keyword evidence="2" id="KW-1185">Reference proteome</keyword>
<organism evidence="1 2">
    <name type="scientific">Zopfia rhizophila CBS 207.26</name>
    <dbReference type="NCBI Taxonomy" id="1314779"/>
    <lineage>
        <taxon>Eukaryota</taxon>
        <taxon>Fungi</taxon>
        <taxon>Dikarya</taxon>
        <taxon>Ascomycota</taxon>
        <taxon>Pezizomycotina</taxon>
        <taxon>Dothideomycetes</taxon>
        <taxon>Dothideomycetes incertae sedis</taxon>
        <taxon>Zopfiaceae</taxon>
        <taxon>Zopfia</taxon>
    </lineage>
</organism>
<feature type="non-terminal residue" evidence="1">
    <location>
        <position position="92"/>
    </location>
</feature>
<reference evidence="1" key="1">
    <citation type="journal article" date="2020" name="Stud. Mycol.">
        <title>101 Dothideomycetes genomes: a test case for predicting lifestyles and emergence of pathogens.</title>
        <authorList>
            <person name="Haridas S."/>
            <person name="Albert R."/>
            <person name="Binder M."/>
            <person name="Bloem J."/>
            <person name="Labutti K."/>
            <person name="Salamov A."/>
            <person name="Andreopoulos B."/>
            <person name="Baker S."/>
            <person name="Barry K."/>
            <person name="Bills G."/>
            <person name="Bluhm B."/>
            <person name="Cannon C."/>
            <person name="Castanera R."/>
            <person name="Culley D."/>
            <person name="Daum C."/>
            <person name="Ezra D."/>
            <person name="Gonzalez J."/>
            <person name="Henrissat B."/>
            <person name="Kuo A."/>
            <person name="Liang C."/>
            <person name="Lipzen A."/>
            <person name="Lutzoni F."/>
            <person name="Magnuson J."/>
            <person name="Mondo S."/>
            <person name="Nolan M."/>
            <person name="Ohm R."/>
            <person name="Pangilinan J."/>
            <person name="Park H.-J."/>
            <person name="Ramirez L."/>
            <person name="Alfaro M."/>
            <person name="Sun H."/>
            <person name="Tritt A."/>
            <person name="Yoshinaga Y."/>
            <person name="Zwiers L.-H."/>
            <person name="Turgeon B."/>
            <person name="Goodwin S."/>
            <person name="Spatafora J."/>
            <person name="Crous P."/>
            <person name="Grigoriev I."/>
        </authorList>
    </citation>
    <scope>NUCLEOTIDE SEQUENCE</scope>
    <source>
        <strain evidence="1">CBS 207.26</strain>
    </source>
</reference>